<organism evidence="2 3">
    <name type="scientific">Nezara viridula</name>
    <name type="common">Southern green stink bug</name>
    <name type="synonym">Cimex viridulus</name>
    <dbReference type="NCBI Taxonomy" id="85310"/>
    <lineage>
        <taxon>Eukaryota</taxon>
        <taxon>Metazoa</taxon>
        <taxon>Ecdysozoa</taxon>
        <taxon>Arthropoda</taxon>
        <taxon>Hexapoda</taxon>
        <taxon>Insecta</taxon>
        <taxon>Pterygota</taxon>
        <taxon>Neoptera</taxon>
        <taxon>Paraneoptera</taxon>
        <taxon>Hemiptera</taxon>
        <taxon>Heteroptera</taxon>
        <taxon>Panheteroptera</taxon>
        <taxon>Pentatomomorpha</taxon>
        <taxon>Pentatomoidea</taxon>
        <taxon>Pentatomidae</taxon>
        <taxon>Pentatominae</taxon>
        <taxon>Nezara</taxon>
    </lineage>
</organism>
<name>A0A9P0H3N7_NEZVI</name>
<sequence>MILLPAPLISIDHLNAWRATLSLEEEGRTVRKARGSPKKCARERNHDLESSGAEISVAGTGSWKLGPGTSTLSRMYHRRNICLSLSLRTVLRDLSMALVEVLRIGSAKKMGVPIFNA</sequence>
<dbReference type="Proteomes" id="UP001152798">
    <property type="component" value="Chromosome 3"/>
</dbReference>
<feature type="region of interest" description="Disordered" evidence="1">
    <location>
        <begin position="29"/>
        <end position="51"/>
    </location>
</feature>
<evidence type="ECO:0000313" key="2">
    <source>
        <dbReference type="EMBL" id="CAH1394576.1"/>
    </source>
</evidence>
<protein>
    <submittedName>
        <fullName evidence="2">Uncharacterized protein</fullName>
    </submittedName>
</protein>
<feature type="compositionally biased region" description="Basic and acidic residues" evidence="1">
    <location>
        <begin position="40"/>
        <end position="49"/>
    </location>
</feature>
<evidence type="ECO:0000313" key="3">
    <source>
        <dbReference type="Proteomes" id="UP001152798"/>
    </source>
</evidence>
<feature type="compositionally biased region" description="Basic residues" evidence="1">
    <location>
        <begin position="30"/>
        <end position="39"/>
    </location>
</feature>
<dbReference type="AlphaFoldDB" id="A0A9P0H3N7"/>
<keyword evidence="3" id="KW-1185">Reference proteome</keyword>
<evidence type="ECO:0000256" key="1">
    <source>
        <dbReference type="SAM" id="MobiDB-lite"/>
    </source>
</evidence>
<gene>
    <name evidence="2" type="ORF">NEZAVI_LOCUS5050</name>
</gene>
<dbReference type="EMBL" id="OV725079">
    <property type="protein sequence ID" value="CAH1394576.1"/>
    <property type="molecule type" value="Genomic_DNA"/>
</dbReference>
<accession>A0A9P0H3N7</accession>
<proteinExistence type="predicted"/>
<reference evidence="2" key="1">
    <citation type="submission" date="2022-01" db="EMBL/GenBank/DDBJ databases">
        <authorList>
            <person name="King R."/>
        </authorList>
    </citation>
    <scope>NUCLEOTIDE SEQUENCE</scope>
</reference>